<protein>
    <recommendedName>
        <fullName evidence="4">Transcription factor grauzone</fullName>
    </recommendedName>
</protein>
<dbReference type="Gene3D" id="3.40.1800.20">
    <property type="match status" value="3"/>
</dbReference>
<dbReference type="VEuPathDB" id="VectorBase:ASTE006531"/>
<evidence type="ECO:0000256" key="1">
    <source>
        <dbReference type="SAM" id="MobiDB-lite"/>
    </source>
</evidence>
<dbReference type="SUPFAM" id="SSF57667">
    <property type="entry name" value="beta-beta-alpha zinc fingers"/>
    <property type="match status" value="7"/>
</dbReference>
<feature type="compositionally biased region" description="Polar residues" evidence="1">
    <location>
        <begin position="621"/>
        <end position="630"/>
    </location>
</feature>
<dbReference type="SMART" id="SM00355">
    <property type="entry name" value="ZnF_C2H2"/>
    <property type="match status" value="20"/>
</dbReference>
<dbReference type="InterPro" id="IPR039970">
    <property type="entry name" value="TF_Grauzone"/>
</dbReference>
<dbReference type="Proteomes" id="UP000076408">
    <property type="component" value="Unassembled WGS sequence"/>
</dbReference>
<dbReference type="VEuPathDB" id="VectorBase:ASTEI20_045819"/>
<dbReference type="InterPro" id="IPR036236">
    <property type="entry name" value="Znf_C2H2_sf"/>
</dbReference>
<organism evidence="2 3">
    <name type="scientific">Anopheles stephensi</name>
    <name type="common">Indo-Pakistan malaria mosquito</name>
    <dbReference type="NCBI Taxonomy" id="30069"/>
    <lineage>
        <taxon>Eukaryota</taxon>
        <taxon>Metazoa</taxon>
        <taxon>Ecdysozoa</taxon>
        <taxon>Arthropoda</taxon>
        <taxon>Hexapoda</taxon>
        <taxon>Insecta</taxon>
        <taxon>Pterygota</taxon>
        <taxon>Neoptera</taxon>
        <taxon>Endopterygota</taxon>
        <taxon>Diptera</taxon>
        <taxon>Nematocera</taxon>
        <taxon>Culicoidea</taxon>
        <taxon>Culicidae</taxon>
        <taxon>Anophelinae</taxon>
        <taxon>Anopheles</taxon>
    </lineage>
</organism>
<accession>A0A182Y0V8</accession>
<dbReference type="PROSITE" id="PS50157">
    <property type="entry name" value="ZINC_FINGER_C2H2_2"/>
    <property type="match status" value="10"/>
</dbReference>
<dbReference type="VEuPathDB" id="VectorBase:ASTEI20_032776"/>
<reference evidence="2" key="2">
    <citation type="submission" date="2020-05" db="UniProtKB">
        <authorList>
            <consortium name="EnsemblMetazoa"/>
        </authorList>
    </citation>
    <scope>IDENTIFICATION</scope>
    <source>
        <strain evidence="2">Indian</strain>
    </source>
</reference>
<dbReference type="VEuPathDB" id="VectorBase:ASTE016279"/>
<dbReference type="GO" id="GO:0008270">
    <property type="term" value="F:zinc ion binding"/>
    <property type="evidence" value="ECO:0007669"/>
    <property type="project" value="UniProtKB-UniRule"/>
</dbReference>
<dbReference type="GO" id="GO:0003700">
    <property type="term" value="F:DNA-binding transcription factor activity"/>
    <property type="evidence" value="ECO:0007669"/>
    <property type="project" value="InterPro"/>
</dbReference>
<feature type="region of interest" description="Disordered" evidence="1">
    <location>
        <begin position="926"/>
        <end position="1032"/>
    </location>
</feature>
<feature type="compositionally biased region" description="Basic residues" evidence="1">
    <location>
        <begin position="989"/>
        <end position="1008"/>
    </location>
</feature>
<dbReference type="VEuPathDB" id="VectorBase:ASTE010311"/>
<dbReference type="PANTHER" id="PTHR23225">
    <property type="entry name" value="ZINC FINGER PROTEIN"/>
    <property type="match status" value="1"/>
</dbReference>
<dbReference type="InterPro" id="IPR013087">
    <property type="entry name" value="Znf_C2H2_type"/>
</dbReference>
<proteinExistence type="predicted"/>
<reference evidence="3" key="1">
    <citation type="journal article" date="2014" name="Genome Biol.">
        <title>Genome analysis of a major urban malaria vector mosquito, Anopheles stephensi.</title>
        <authorList>
            <person name="Jiang X."/>
            <person name="Peery A."/>
            <person name="Hall A.B."/>
            <person name="Sharma A."/>
            <person name="Chen X.G."/>
            <person name="Waterhouse R.M."/>
            <person name="Komissarov A."/>
            <person name="Riehle M.M."/>
            <person name="Shouche Y."/>
            <person name="Sharakhova M.V."/>
            <person name="Lawson D."/>
            <person name="Pakpour N."/>
            <person name="Arensburger P."/>
            <person name="Davidson V.L."/>
            <person name="Eiglmeier K."/>
            <person name="Emrich S."/>
            <person name="George P."/>
            <person name="Kennedy R.C."/>
            <person name="Mane S.P."/>
            <person name="Maslen G."/>
            <person name="Oringanje C."/>
            <person name="Qi Y."/>
            <person name="Settlage R."/>
            <person name="Tojo M."/>
            <person name="Tubio J.M."/>
            <person name="Unger M.F."/>
            <person name="Wang B."/>
            <person name="Vernick K.D."/>
            <person name="Ribeiro J.M."/>
            <person name="James A.A."/>
            <person name="Michel K."/>
            <person name="Riehle M.A."/>
            <person name="Luckhart S."/>
            <person name="Sharakhov I.V."/>
            <person name="Tu Z."/>
        </authorList>
    </citation>
    <scope>NUCLEOTIDE SEQUENCE [LARGE SCALE GENOMIC DNA]</scope>
    <source>
        <strain evidence="3">Indian</strain>
    </source>
</reference>
<evidence type="ECO:0008006" key="4">
    <source>
        <dbReference type="Google" id="ProtNLM"/>
    </source>
</evidence>
<dbReference type="Pfam" id="PF07776">
    <property type="entry name" value="zf-AD"/>
    <property type="match status" value="2"/>
</dbReference>
<dbReference type="SUPFAM" id="SSF57716">
    <property type="entry name" value="Glucocorticoid receptor-like (DNA-binding domain)"/>
    <property type="match status" value="2"/>
</dbReference>
<feature type="region of interest" description="Disordered" evidence="1">
    <location>
        <begin position="182"/>
        <end position="216"/>
    </location>
</feature>
<sequence length="1374" mass="158147">MHNVEQICRLCLRSFPRVARGKIAIVNEAFQPKLKAVFPFAILPDENLPAEACRGCRVTVEQFFEYSEKVRSHQASLEAALPIEYQDEAGNPPAETIKGESNEKFAPETNIFRQTLSFESSTVEANEQFHVELLKVEPLGEGTQHGENADETQLSGSLIKMESSENEDDDYHLEQVDTLTASPNEQPTDELLLHNEQRRGPVPTAKRKKKRPRAEDEKLLREHFHLGCEMCPYMSETVPDLFQHYRQEHKTTGYVQCCNRKFFRRARLLEHLGAHLGSIVCDICGKVFRNTFSLELHKLDHDAPDARQFKCDQCSFSFHKLYHLKQHKKRHERVRCTICGKVLAGELGLKGHMQKMHGNDNKQICPTCGKEFRCNLAMERHLKAHLGTLTIERVQCDQCDKWFDSKLNLRSHCKRVHDEMGPIQCDKCQHISPNRRALVNHKVRAHGQKQAYECEYCGKKLNTKLTLKEHLAIHTNVPLYSCEFCGITFNSNANKYVHRKSKHPQEWEALKQQKLLKRMTPAVDSIAFDVQLPECVCDECRCTVAHISSYCHRVRLNQKQLIEQTTKNTLQPVENVKVESLYDDDYFEAEEWPSNSVPGVREGTQEVKPSSAGCSEAEIQPDSSVGNGTDSAPEEEQVHQISRRKSRRFVEDRIIATKDSTQQDSSKREVQAKQLENDRLIKDFFTLECEICSAPLDSFVTLLDHYRQAHSTRGYVRCCGKQFFRRYILVDHIAAHRGSTRCEICQKTYKTKRYLLLHIAKSHSSEADRPFKCGKCHISYPKQYLLRAHELLHVQQQCHICQKWLSNNQSLKVHIAQMHGDDGNHICDTCGKRFGSGNTGTPITDDEFSAKLEKVFNFPILPEELLPDLVCCECRTTVSDFHCYAVQVQSNQEQLKLGWKEEKYQPFEEVKVEAPEVQDFYDAELENTQEKHEPEVNIIVTRKPAKRRQPQAASDSADDASDDALEAHRDDDDDEDFVPKVDPTDGTLKRPRRTRIVKYKQTPKKRERALKADQQTPDDQLEPEEQARHTEDDKRMREFFKFECEICLMPVENFSYLQVHYRRVHGTKEVQRAVTIAITDESFRRKLKNVFLFALPAEGSLPEQVCQQCESTVSEFYTYSQQVQANQKQLRLASGTGNTSKSAASIKVEPDLQIELLQREPSEEPLGIECVVVKEEFGKNISPEESEPESECSFVGDDGDGDDDDGDDDAITTRRRGRGRRAAAGDRKANSSTKDQKARLQEKDEKIKEFYTLECEICSILLDNFVQLQEHYQLVHDTRGYLRCCNKQFFHRYTLLDHIAVHRGTIRCEVCNRSYKTKRYLGLHMAKSHGTEEERPFKCGKCGLSYPKQYLLRSHQLMHVRAECVANQSTRHVG</sequence>
<dbReference type="OMA" id="MLQHEGK"/>
<dbReference type="EnsemblMetazoa" id="ASTEI02094-RA">
    <property type="protein sequence ID" value="ASTEI02094-PA"/>
    <property type="gene ID" value="ASTEI02094"/>
</dbReference>
<evidence type="ECO:0000313" key="3">
    <source>
        <dbReference type="Proteomes" id="UP000076408"/>
    </source>
</evidence>
<dbReference type="PROSITE" id="PS00028">
    <property type="entry name" value="ZINC_FINGER_C2H2_1"/>
    <property type="match status" value="15"/>
</dbReference>
<dbReference type="VEuPathDB" id="VectorBase:ASTE010306"/>
<dbReference type="VEuPathDB" id="VectorBase:ASTEI02094"/>
<feature type="compositionally biased region" description="Basic and acidic residues" evidence="1">
    <location>
        <begin position="1223"/>
        <end position="1239"/>
    </location>
</feature>
<feature type="region of interest" description="Disordered" evidence="1">
    <location>
        <begin position="1179"/>
        <end position="1239"/>
    </location>
</feature>
<dbReference type="PROSITE" id="PS51915">
    <property type="entry name" value="ZAD"/>
    <property type="match status" value="2"/>
</dbReference>
<keyword evidence="3" id="KW-1185">Reference proteome</keyword>
<dbReference type="SMART" id="SM00868">
    <property type="entry name" value="zf-AD"/>
    <property type="match status" value="4"/>
</dbReference>
<dbReference type="Gene3D" id="3.30.160.60">
    <property type="entry name" value="Classic Zinc Finger"/>
    <property type="match status" value="7"/>
</dbReference>
<dbReference type="GO" id="GO:0005634">
    <property type="term" value="C:nucleus"/>
    <property type="evidence" value="ECO:0007669"/>
    <property type="project" value="InterPro"/>
</dbReference>
<dbReference type="STRING" id="30069.A0A182Y0V8"/>
<dbReference type="Pfam" id="PF00096">
    <property type="entry name" value="zf-C2H2"/>
    <property type="match status" value="4"/>
</dbReference>
<dbReference type="InterPro" id="IPR012934">
    <property type="entry name" value="Znf_AD"/>
</dbReference>
<feature type="region of interest" description="Disordered" evidence="1">
    <location>
        <begin position="592"/>
        <end position="646"/>
    </location>
</feature>
<feature type="compositionally biased region" description="Acidic residues" evidence="1">
    <location>
        <begin position="1197"/>
        <end position="1210"/>
    </location>
</feature>
<dbReference type="PANTHER" id="PTHR23225:SF2">
    <property type="entry name" value="AT09679P-RELATED"/>
    <property type="match status" value="1"/>
</dbReference>
<evidence type="ECO:0000313" key="2">
    <source>
        <dbReference type="EnsemblMetazoa" id="ASTEI02094-PA"/>
    </source>
</evidence>
<name>A0A182Y0V8_ANOST</name>
<dbReference type="VEuPathDB" id="VectorBase:ASTEI20_041011"/>